<dbReference type="PROSITE" id="PS50010">
    <property type="entry name" value="DH_2"/>
    <property type="match status" value="2"/>
</dbReference>
<dbReference type="AlphaFoldDB" id="A0A8S9YBC8"/>
<proteinExistence type="predicted"/>
<dbReference type="PANTHER" id="PTHR46006">
    <property type="entry name" value="RHO GUANINE NUCLEOTIDE EXCHANGE FACTOR AT 64C, ISOFORM A"/>
    <property type="match status" value="1"/>
</dbReference>
<dbReference type="InterPro" id="IPR051480">
    <property type="entry name" value="Endocytic_GEF_Adapter"/>
</dbReference>
<evidence type="ECO:0000256" key="1">
    <source>
        <dbReference type="ARBA" id="ARBA00004496"/>
    </source>
</evidence>
<evidence type="ECO:0000256" key="3">
    <source>
        <dbReference type="SAM" id="MobiDB-lite"/>
    </source>
</evidence>
<dbReference type="InterPro" id="IPR000219">
    <property type="entry name" value="DH_dom"/>
</dbReference>
<comment type="caution">
    <text evidence="5">The sequence shown here is derived from an EMBL/GenBank/DDBJ whole genome shotgun (WGS) entry which is preliminary data.</text>
</comment>
<dbReference type="Gene3D" id="1.20.900.10">
    <property type="entry name" value="Dbl homology (DH) domain"/>
    <property type="match status" value="2"/>
</dbReference>
<dbReference type="Pfam" id="PF00621">
    <property type="entry name" value="RhoGEF"/>
    <property type="match status" value="1"/>
</dbReference>
<dbReference type="GO" id="GO:0005737">
    <property type="term" value="C:cytoplasm"/>
    <property type="evidence" value="ECO:0007669"/>
    <property type="project" value="UniProtKB-SubCell"/>
</dbReference>
<dbReference type="Proteomes" id="UP000822476">
    <property type="component" value="Unassembled WGS sequence"/>
</dbReference>
<dbReference type="SUPFAM" id="SSF48065">
    <property type="entry name" value="DBL homology domain (DH-domain)"/>
    <property type="match status" value="1"/>
</dbReference>
<protein>
    <recommendedName>
        <fullName evidence="4">DH domain-containing protein</fullName>
    </recommendedName>
</protein>
<evidence type="ECO:0000259" key="4">
    <source>
        <dbReference type="PROSITE" id="PS50010"/>
    </source>
</evidence>
<feature type="region of interest" description="Disordered" evidence="3">
    <location>
        <begin position="319"/>
        <end position="342"/>
    </location>
</feature>
<keyword evidence="2" id="KW-0963">Cytoplasm</keyword>
<evidence type="ECO:0000313" key="5">
    <source>
        <dbReference type="EMBL" id="KAF7231800.1"/>
    </source>
</evidence>
<name>A0A8S9YBC8_9TREM</name>
<feature type="region of interest" description="Disordered" evidence="3">
    <location>
        <begin position="474"/>
        <end position="495"/>
    </location>
</feature>
<dbReference type="GO" id="GO:0035025">
    <property type="term" value="P:positive regulation of Rho protein signal transduction"/>
    <property type="evidence" value="ECO:0007669"/>
    <property type="project" value="TreeGrafter"/>
</dbReference>
<organism evidence="5 6">
    <name type="scientific">Paragonimus skrjabini miyazakii</name>
    <dbReference type="NCBI Taxonomy" id="59628"/>
    <lineage>
        <taxon>Eukaryota</taxon>
        <taxon>Metazoa</taxon>
        <taxon>Spiralia</taxon>
        <taxon>Lophotrochozoa</taxon>
        <taxon>Platyhelminthes</taxon>
        <taxon>Trematoda</taxon>
        <taxon>Digenea</taxon>
        <taxon>Plagiorchiida</taxon>
        <taxon>Troglotremata</taxon>
        <taxon>Troglotrematidae</taxon>
        <taxon>Paragonimus</taxon>
    </lineage>
</organism>
<dbReference type="PANTHER" id="PTHR46006:SF8">
    <property type="entry name" value="DH DOMAIN-CONTAINING PROTEIN"/>
    <property type="match status" value="1"/>
</dbReference>
<gene>
    <name evidence="5" type="ORF">EG68_03896</name>
</gene>
<keyword evidence="6" id="KW-1185">Reference proteome</keyword>
<feature type="region of interest" description="Disordered" evidence="3">
    <location>
        <begin position="1"/>
        <end position="22"/>
    </location>
</feature>
<evidence type="ECO:0000313" key="6">
    <source>
        <dbReference type="Proteomes" id="UP000822476"/>
    </source>
</evidence>
<dbReference type="InterPro" id="IPR035899">
    <property type="entry name" value="DBL_dom_sf"/>
</dbReference>
<dbReference type="SMART" id="SM00325">
    <property type="entry name" value="RhoGEF"/>
    <property type="match status" value="1"/>
</dbReference>
<feature type="domain" description="DH" evidence="4">
    <location>
        <begin position="199"/>
        <end position="244"/>
    </location>
</feature>
<dbReference type="OrthoDB" id="1716625at2759"/>
<dbReference type="EMBL" id="JTDE01022310">
    <property type="protein sequence ID" value="KAF7231800.1"/>
    <property type="molecule type" value="Genomic_DNA"/>
</dbReference>
<accession>A0A8S9YBC8</accession>
<sequence>MEATVQARAEHSTSQDGFTHPNIRHSFTRRNYNWIQQLFAKASIPQGVHQEHGHSSNQAPCHSLDIALQIINEAKFTLDLQSPAMSKNLFERMHIIREFYGGECANLNDLTTVIKNYMEPLRLFKILEPIEVHQIFYTLDKISPFFEDLITRLSEVIESCQGVPPIGKVFLKWDTLVSCILTDFSLQPITLGRTHLDCPRRRITRYPLLFGRLLNLIPDDDPERPAVHTVLRALSRIAKESDVRAGESRCLFNLRRIHLTASSEHRQLIFSQNTLLLFGKLRIGHLKIKAFLFPDVLLLTLPFESAQCRVYPTDKPNSMYSVNHRERRSRPSDRTTQLRPTASQAAVIYRQAVLKRFNPSSSEGSVSTSLSGFDGDRDAEVRSPCLTTFLPPELVPCESSALFDTCEGGLEWTTIPSYLERYRLYKSAILLKQFSLEDMPNETIKSTPLHALFGSDGSYHYLFRLARKYQAGYTHVHSPDKPSSPGPRTSSRRKVGRASSWFCRLQRHLSTTSAPRGLVPPDDGQTDTFVLHASNADEKFLWMSLLSPLVAEVIHKATD</sequence>
<feature type="domain" description="DH" evidence="4">
    <location>
        <begin position="91"/>
        <end position="172"/>
    </location>
</feature>
<comment type="subcellular location">
    <subcellularLocation>
        <location evidence="1">Cytoplasm</location>
    </subcellularLocation>
</comment>
<evidence type="ECO:0000256" key="2">
    <source>
        <dbReference type="ARBA" id="ARBA00022490"/>
    </source>
</evidence>
<reference evidence="5" key="1">
    <citation type="submission" date="2019-07" db="EMBL/GenBank/DDBJ databases">
        <title>Annotation for the trematode Paragonimus miyazaki's.</title>
        <authorList>
            <person name="Choi Y.-J."/>
        </authorList>
    </citation>
    <scope>NUCLEOTIDE SEQUENCE</scope>
    <source>
        <strain evidence="5">Japan</strain>
    </source>
</reference>
<dbReference type="GO" id="GO:0005085">
    <property type="term" value="F:guanyl-nucleotide exchange factor activity"/>
    <property type="evidence" value="ECO:0007669"/>
    <property type="project" value="InterPro"/>
</dbReference>